<proteinExistence type="predicted"/>
<reference evidence="1" key="1">
    <citation type="submission" date="2018-02" db="EMBL/GenBank/DDBJ databases">
        <title>Rhizophora mucronata_Transcriptome.</title>
        <authorList>
            <person name="Meera S.P."/>
            <person name="Sreeshan A."/>
            <person name="Augustine A."/>
        </authorList>
    </citation>
    <scope>NUCLEOTIDE SEQUENCE</scope>
    <source>
        <tissue evidence="1">Leaf</tissue>
    </source>
</reference>
<evidence type="ECO:0000313" key="1">
    <source>
        <dbReference type="EMBL" id="MBX06984.1"/>
    </source>
</evidence>
<organism evidence="1">
    <name type="scientific">Rhizophora mucronata</name>
    <name type="common">Asiatic mangrove</name>
    <dbReference type="NCBI Taxonomy" id="61149"/>
    <lineage>
        <taxon>Eukaryota</taxon>
        <taxon>Viridiplantae</taxon>
        <taxon>Streptophyta</taxon>
        <taxon>Embryophyta</taxon>
        <taxon>Tracheophyta</taxon>
        <taxon>Spermatophyta</taxon>
        <taxon>Magnoliopsida</taxon>
        <taxon>eudicotyledons</taxon>
        <taxon>Gunneridae</taxon>
        <taxon>Pentapetalae</taxon>
        <taxon>rosids</taxon>
        <taxon>fabids</taxon>
        <taxon>Malpighiales</taxon>
        <taxon>Rhizophoraceae</taxon>
        <taxon>Rhizophora</taxon>
    </lineage>
</organism>
<sequence>MSVKRNITKDQTFMIELKWGLKKTKECKKFIEMADLESNKKLKDLHYIEETICRFSSATSES</sequence>
<accession>A0A2P2KMM8</accession>
<name>A0A2P2KMM8_RHIMU</name>
<protein>
    <submittedName>
        <fullName evidence="1">Uncharacterized protein</fullName>
    </submittedName>
</protein>
<dbReference type="AlphaFoldDB" id="A0A2P2KMM8"/>
<dbReference type="EMBL" id="GGEC01026500">
    <property type="protein sequence ID" value="MBX06984.1"/>
    <property type="molecule type" value="Transcribed_RNA"/>
</dbReference>